<name>A0A1F6NWZ7_9BACT</name>
<sequence length="206" mass="24048">MNKILYLWDLAGTLFPEKWNKELTHFDSYEEYIKLKGVDNATEPRKFEEGYEEVYKLGNYFNLQTAKGFKEVLSLTKNNEAFSTGLAECMDWRAEYLNPKVGFNIRSFFQKINSTFDYGETNVKTEAMLVDYLSKKVLEGYDTVVYTDDKFADGVFFKNAAETVKAKNPDFSYRFYHILNDEGGARPKDWYCEIGGLMYILKIEKV</sequence>
<evidence type="ECO:0000313" key="2">
    <source>
        <dbReference type="Proteomes" id="UP000177907"/>
    </source>
</evidence>
<evidence type="ECO:0000313" key="1">
    <source>
        <dbReference type="EMBL" id="OGH88445.1"/>
    </source>
</evidence>
<dbReference type="Proteomes" id="UP000177907">
    <property type="component" value="Unassembled WGS sequence"/>
</dbReference>
<proteinExistence type="predicted"/>
<comment type="caution">
    <text evidence="1">The sequence shown here is derived from an EMBL/GenBank/DDBJ whole genome shotgun (WGS) entry which is preliminary data.</text>
</comment>
<dbReference type="EMBL" id="MFQZ01000002">
    <property type="protein sequence ID" value="OGH88445.1"/>
    <property type="molecule type" value="Genomic_DNA"/>
</dbReference>
<gene>
    <name evidence="1" type="ORF">A3J93_04245</name>
</gene>
<dbReference type="AlphaFoldDB" id="A0A1F6NWZ7"/>
<protein>
    <submittedName>
        <fullName evidence="1">Uncharacterized protein</fullName>
    </submittedName>
</protein>
<organism evidence="1 2">
    <name type="scientific">Candidatus Magasanikbacteria bacterium RIFOXYC2_FULL_42_28</name>
    <dbReference type="NCBI Taxonomy" id="1798704"/>
    <lineage>
        <taxon>Bacteria</taxon>
        <taxon>Candidatus Magasanikiibacteriota</taxon>
    </lineage>
</organism>
<reference evidence="1 2" key="1">
    <citation type="journal article" date="2016" name="Nat. Commun.">
        <title>Thousands of microbial genomes shed light on interconnected biogeochemical processes in an aquifer system.</title>
        <authorList>
            <person name="Anantharaman K."/>
            <person name="Brown C.T."/>
            <person name="Hug L.A."/>
            <person name="Sharon I."/>
            <person name="Castelle C.J."/>
            <person name="Probst A.J."/>
            <person name="Thomas B.C."/>
            <person name="Singh A."/>
            <person name="Wilkins M.J."/>
            <person name="Karaoz U."/>
            <person name="Brodie E.L."/>
            <person name="Williams K.H."/>
            <person name="Hubbard S.S."/>
            <person name="Banfield J.F."/>
        </authorList>
    </citation>
    <scope>NUCLEOTIDE SEQUENCE [LARGE SCALE GENOMIC DNA]</scope>
</reference>
<accession>A0A1F6NWZ7</accession>
<dbReference type="STRING" id="1798704.A3J93_04245"/>